<accession>A0A4Y9ZV30</accession>
<dbReference type="AlphaFoldDB" id="A0A4Y9ZV30"/>
<feature type="compositionally biased region" description="Low complexity" evidence="1">
    <location>
        <begin position="572"/>
        <end position="588"/>
    </location>
</feature>
<comment type="caution">
    <text evidence="2">The sequence shown here is derived from an EMBL/GenBank/DDBJ whole genome shotgun (WGS) entry which is preliminary data.</text>
</comment>
<proteinExistence type="predicted"/>
<feature type="compositionally biased region" description="Acidic residues" evidence="1">
    <location>
        <begin position="591"/>
        <end position="600"/>
    </location>
</feature>
<dbReference type="OrthoDB" id="3236156at2759"/>
<feature type="region of interest" description="Disordered" evidence="1">
    <location>
        <begin position="571"/>
        <end position="600"/>
    </location>
</feature>
<dbReference type="Proteomes" id="UP000298061">
    <property type="component" value="Unassembled WGS sequence"/>
</dbReference>
<evidence type="ECO:0000313" key="3">
    <source>
        <dbReference type="Proteomes" id="UP000298061"/>
    </source>
</evidence>
<name>A0A4Y9ZV30_9AGAM</name>
<dbReference type="STRING" id="135208.A0A4Y9ZV30"/>
<reference evidence="2 3" key="1">
    <citation type="submission" date="2019-02" db="EMBL/GenBank/DDBJ databases">
        <title>Genome sequencing of the rare red list fungi Hericium alpestre (H. flagellum).</title>
        <authorList>
            <person name="Buettner E."/>
            <person name="Kellner H."/>
        </authorList>
    </citation>
    <scope>NUCLEOTIDE SEQUENCE [LARGE SCALE GENOMIC DNA]</scope>
    <source>
        <strain evidence="2 3">DSM 108284</strain>
    </source>
</reference>
<evidence type="ECO:0000313" key="2">
    <source>
        <dbReference type="EMBL" id="TFY77338.1"/>
    </source>
</evidence>
<evidence type="ECO:0000256" key="1">
    <source>
        <dbReference type="SAM" id="MobiDB-lite"/>
    </source>
</evidence>
<dbReference type="EMBL" id="SFCI01000941">
    <property type="protein sequence ID" value="TFY77338.1"/>
    <property type="molecule type" value="Genomic_DNA"/>
</dbReference>
<sequence>MAGLHTDHANDQKKLAALMGEWKKKAERQMQGEHCLTGMTVDELAPMLCEATMRSIDEVGGLDAWNSLTDLEREAKSEQVYHEMVMEAGEKSFVELPEDQQHSIDLFIWAGCCMHKELNSVKGGNMKMMEWWMKNGEEPPVKLINRDNTAAVEAGPGQAKERALAVSLGGAVKTTSLAGTIFRNKDDKKGQQDSLKFYLQEELGYVVDSLETSNTRYQSHCHASAELLVNWKLYVDYLLQAKDRKEKQTFTNLELNVYKALHDIPTITELCVLTLYSQSISHPYLREVRSADQKHINVLDLGPLHEKVIAHCRKIIENSDILLASDATHEEGTLDGQNWEHPEAFYVVQKLKGDLPHLSNVLVAFFEGALETWERFAKEYTTDGSFASLTPSLRAQAWMQATNDDNEGALGSYRVSARMKPRMSLHQYNAQVSYKKNNTKQYIQDKFTPDTHQFTRRRARVIDGMGLELRRRHEQVAYDRAVVEEKWKRDVVRKEKKEAADAELAAVQPCLDADALRSGKRWTIPKLKLQLRWHRQWNTNLKPNKDLRCKADWTAEVINAVEAFNRGDVVPSASAASQNEAEQEVVQSDWEASDGDPDEP</sequence>
<keyword evidence="3" id="KW-1185">Reference proteome</keyword>
<protein>
    <submittedName>
        <fullName evidence="2">Uncharacterized protein</fullName>
    </submittedName>
</protein>
<gene>
    <name evidence="2" type="ORF">EWM64_g6673</name>
</gene>
<organism evidence="2 3">
    <name type="scientific">Hericium alpestre</name>
    <dbReference type="NCBI Taxonomy" id="135208"/>
    <lineage>
        <taxon>Eukaryota</taxon>
        <taxon>Fungi</taxon>
        <taxon>Dikarya</taxon>
        <taxon>Basidiomycota</taxon>
        <taxon>Agaricomycotina</taxon>
        <taxon>Agaricomycetes</taxon>
        <taxon>Russulales</taxon>
        <taxon>Hericiaceae</taxon>
        <taxon>Hericium</taxon>
    </lineage>
</organism>